<proteinExistence type="predicted"/>
<keyword evidence="11" id="KW-0239">DNA-directed DNA polymerase</keyword>
<dbReference type="InterPro" id="IPR021109">
    <property type="entry name" value="Peptidase_aspartic_dom_sf"/>
</dbReference>
<name>A0A6L2KMI7_TANCI</name>
<dbReference type="CDD" id="cd09274">
    <property type="entry name" value="RNase_HI_RT_Ty3"/>
    <property type="match status" value="1"/>
</dbReference>
<reference evidence="11" key="1">
    <citation type="journal article" date="2019" name="Sci. Rep.">
        <title>Draft genome of Tanacetum cinerariifolium, the natural source of mosquito coil.</title>
        <authorList>
            <person name="Yamashiro T."/>
            <person name="Shiraishi A."/>
            <person name="Satake H."/>
            <person name="Nakayama K."/>
        </authorList>
    </citation>
    <scope>NUCLEOTIDE SEQUENCE</scope>
</reference>
<dbReference type="GO" id="GO:0003887">
    <property type="term" value="F:DNA-directed DNA polymerase activity"/>
    <property type="evidence" value="ECO:0007669"/>
    <property type="project" value="UniProtKB-KW"/>
</dbReference>
<dbReference type="Gene3D" id="3.30.70.270">
    <property type="match status" value="2"/>
</dbReference>
<evidence type="ECO:0000259" key="10">
    <source>
        <dbReference type="Pfam" id="PF17917"/>
    </source>
</evidence>
<sequence>MTTTLKYRDVSNDAIKLMFFPYWLEGAARIWYEKEPPNSILTWDDLVNKFVNQFFPPSKTTHLKNKISRFTQNSRRHLERHVTILRKCLEHDSLNAAAGGNLLNKTTREALKIIENKSKVRYSRSKSNVYRVNTNLRDNVSKTDDRIDKHADQISNLVEIVNKQVITLASAKAVEKTCVTCGAGSYNQASTSGALSSNTVPNLKGEMKAVTTRSGSAYEGPSIPTNSPLEKIVEQNTEEITDKEHSNYPGSTAQVQPLVVPISIPELDIPMTQSKPTIPYPSRLNDQKLREKATNQMEKFFHIFYDLHFDISFADALLLMPKFASTIKSLLTNKDKLFEMDVCHALGDLGASINLMPLSIWKKLSVPELTLTRMTLELAGRSITRPKGVAEDVFFKVGKFHLPTDFVVVDFEADPRVPLILGRSFLRTGHALIDVYEEEITLRVNDESVTFNLNLTMRYSSTYDDNSVNRVDVIDIACEEFVKDVLDFQYNSKSSNPTLVSDHSISESDFKEIKDFLNNDSISTGIDNSFYDPEGDILFLEKLLNEDPFQLLPMELKLAKETKEKSSIEEHPELELKELPSYLEYAFLEESNKLPVIIAKYLKDVEKEDLIKVLKSHKRAIAWKISDIKVVKLLDAGMIYPISDSPWVSPIDCVPKKGGMTIVANENNELISTRLVTGWRVCIDYRKLNDATRKDHFLLPFMDQMLESLAGNEFYCFLDGFLGYFQIPIDPQDQEKTTFTCPYGTFAYRRMPFGLCNAPGHKILKYGIEVDRVKVDVIAKLPHPTTVKGVRSFLGHAGFYRRFIQDFSKIARPMTHLLEKETPFVFSYECIDSFDTLKKKLTEALILVVPDWNLPFELMCDASDFAISAVLEQRKTKHFQPIHYASKIMTEAQLHYTTTEKEMLAVVYAFEKFRPYLVLSKSIVYTDHSALKYLLNKQDAKPRLLRWVLLLQEFNITILDKKGSENLAADHLSRLENPHKDVLENKDINENFPLETLGSLSSNSTSWFADISNFHAGNFIKKGLTSQQKKKFFKDVKHYFWDDPYLF</sequence>
<keyword evidence="2" id="KW-0808">Transferase</keyword>
<evidence type="ECO:0000256" key="5">
    <source>
        <dbReference type="ARBA" id="ARBA00022759"/>
    </source>
</evidence>
<dbReference type="PANTHER" id="PTHR37984:SF5">
    <property type="entry name" value="PROTEIN NYNRIN-LIKE"/>
    <property type="match status" value="1"/>
</dbReference>
<dbReference type="FunFam" id="3.10.20.370:FF:000001">
    <property type="entry name" value="Retrovirus-related Pol polyprotein from transposon 17.6-like protein"/>
    <property type="match status" value="1"/>
</dbReference>
<evidence type="ECO:0000256" key="3">
    <source>
        <dbReference type="ARBA" id="ARBA00022695"/>
    </source>
</evidence>
<keyword evidence="6" id="KW-0378">Hydrolase</keyword>
<organism evidence="11">
    <name type="scientific">Tanacetum cinerariifolium</name>
    <name type="common">Dalmatian daisy</name>
    <name type="synonym">Chrysanthemum cinerariifolium</name>
    <dbReference type="NCBI Taxonomy" id="118510"/>
    <lineage>
        <taxon>Eukaryota</taxon>
        <taxon>Viridiplantae</taxon>
        <taxon>Streptophyta</taxon>
        <taxon>Embryophyta</taxon>
        <taxon>Tracheophyta</taxon>
        <taxon>Spermatophyta</taxon>
        <taxon>Magnoliopsida</taxon>
        <taxon>eudicotyledons</taxon>
        <taxon>Gunneridae</taxon>
        <taxon>Pentapetalae</taxon>
        <taxon>asterids</taxon>
        <taxon>campanulids</taxon>
        <taxon>Asterales</taxon>
        <taxon>Asteraceae</taxon>
        <taxon>Asteroideae</taxon>
        <taxon>Anthemideae</taxon>
        <taxon>Anthemidinae</taxon>
        <taxon>Tanacetum</taxon>
    </lineage>
</organism>
<comment type="caution">
    <text evidence="11">The sequence shown here is derived from an EMBL/GenBank/DDBJ whole genome shotgun (WGS) entry which is preliminary data.</text>
</comment>
<dbReference type="Pfam" id="PF17917">
    <property type="entry name" value="RT_RNaseH"/>
    <property type="match status" value="1"/>
</dbReference>
<accession>A0A6L2KMI7</accession>
<dbReference type="InterPro" id="IPR041373">
    <property type="entry name" value="RT_RNaseH"/>
</dbReference>
<dbReference type="GO" id="GO:0016787">
    <property type="term" value="F:hydrolase activity"/>
    <property type="evidence" value="ECO:0007669"/>
    <property type="project" value="UniProtKB-KW"/>
</dbReference>
<feature type="domain" description="Reverse transcriptase RNase H-like" evidence="10">
    <location>
        <begin position="851"/>
        <end position="954"/>
    </location>
</feature>
<dbReference type="InterPro" id="IPR000477">
    <property type="entry name" value="RT_dom"/>
</dbReference>
<gene>
    <name evidence="11" type="ORF">Tci_021945</name>
</gene>
<protein>
    <recommendedName>
        <fullName evidence="1">RNA-directed DNA polymerase</fullName>
        <ecNumber evidence="1">2.7.7.49</ecNumber>
    </recommendedName>
</protein>
<evidence type="ECO:0000256" key="7">
    <source>
        <dbReference type="ARBA" id="ARBA00022918"/>
    </source>
</evidence>
<evidence type="ECO:0000256" key="6">
    <source>
        <dbReference type="ARBA" id="ARBA00022801"/>
    </source>
</evidence>
<dbReference type="Pfam" id="PF00078">
    <property type="entry name" value="RVT_1"/>
    <property type="match status" value="1"/>
</dbReference>
<dbReference type="PANTHER" id="PTHR37984">
    <property type="entry name" value="PROTEIN CBG26694"/>
    <property type="match status" value="1"/>
</dbReference>
<dbReference type="Pfam" id="PF03732">
    <property type="entry name" value="Retrotrans_gag"/>
    <property type="match status" value="1"/>
</dbReference>
<dbReference type="EMBL" id="BKCJ010002644">
    <property type="protein sequence ID" value="GEU49967.1"/>
    <property type="molecule type" value="Genomic_DNA"/>
</dbReference>
<dbReference type="GO" id="GO:0003964">
    <property type="term" value="F:RNA-directed DNA polymerase activity"/>
    <property type="evidence" value="ECO:0007669"/>
    <property type="project" value="UniProtKB-KW"/>
</dbReference>
<dbReference type="CDD" id="cd00303">
    <property type="entry name" value="retropepsin_like"/>
    <property type="match status" value="1"/>
</dbReference>
<dbReference type="Gene3D" id="3.10.10.10">
    <property type="entry name" value="HIV Type 1 Reverse Transcriptase, subunit A, domain 1"/>
    <property type="match status" value="1"/>
</dbReference>
<evidence type="ECO:0000259" key="8">
    <source>
        <dbReference type="Pfam" id="PF00078"/>
    </source>
</evidence>
<dbReference type="AlphaFoldDB" id="A0A6L2KMI7"/>
<dbReference type="InterPro" id="IPR043502">
    <property type="entry name" value="DNA/RNA_pol_sf"/>
</dbReference>
<feature type="domain" description="Retrotransposon gag" evidence="9">
    <location>
        <begin position="19"/>
        <end position="79"/>
    </location>
</feature>
<dbReference type="InterPro" id="IPR043128">
    <property type="entry name" value="Rev_trsase/Diguanyl_cyclase"/>
</dbReference>
<dbReference type="GO" id="GO:0004519">
    <property type="term" value="F:endonuclease activity"/>
    <property type="evidence" value="ECO:0007669"/>
    <property type="project" value="UniProtKB-KW"/>
</dbReference>
<evidence type="ECO:0000256" key="1">
    <source>
        <dbReference type="ARBA" id="ARBA00012493"/>
    </source>
</evidence>
<dbReference type="InterPro" id="IPR050951">
    <property type="entry name" value="Retrovirus_Pol_polyprotein"/>
</dbReference>
<dbReference type="CDD" id="cd01647">
    <property type="entry name" value="RT_LTR"/>
    <property type="match status" value="1"/>
</dbReference>
<keyword evidence="5" id="KW-0255">Endonuclease</keyword>
<evidence type="ECO:0000256" key="4">
    <source>
        <dbReference type="ARBA" id="ARBA00022722"/>
    </source>
</evidence>
<dbReference type="FunFam" id="3.30.70.270:FF:000020">
    <property type="entry name" value="Transposon Tf2-6 polyprotein-like Protein"/>
    <property type="match status" value="1"/>
</dbReference>
<evidence type="ECO:0000256" key="2">
    <source>
        <dbReference type="ARBA" id="ARBA00022679"/>
    </source>
</evidence>
<evidence type="ECO:0000313" key="11">
    <source>
        <dbReference type="EMBL" id="GEU49967.1"/>
    </source>
</evidence>
<dbReference type="InterPro" id="IPR005162">
    <property type="entry name" value="Retrotrans_gag_dom"/>
</dbReference>
<keyword evidence="7" id="KW-0695">RNA-directed DNA polymerase</keyword>
<evidence type="ECO:0000259" key="9">
    <source>
        <dbReference type="Pfam" id="PF03732"/>
    </source>
</evidence>
<keyword evidence="3" id="KW-0548">Nucleotidyltransferase</keyword>
<feature type="domain" description="Reverse transcriptase" evidence="8">
    <location>
        <begin position="676"/>
        <end position="759"/>
    </location>
</feature>
<keyword evidence="4" id="KW-0540">Nuclease</keyword>
<dbReference type="Gene3D" id="2.40.70.10">
    <property type="entry name" value="Acid Proteases"/>
    <property type="match status" value="1"/>
</dbReference>
<dbReference type="SUPFAM" id="SSF56672">
    <property type="entry name" value="DNA/RNA polymerases"/>
    <property type="match status" value="1"/>
</dbReference>
<dbReference type="EC" id="2.7.7.49" evidence="1"/>